<protein>
    <submittedName>
        <fullName evidence="1">Uncharacterized protein</fullName>
    </submittedName>
</protein>
<gene>
    <name evidence="1" type="primary">ORF34423</name>
</gene>
<dbReference type="EMBL" id="HACG01011995">
    <property type="protein sequence ID" value="CEK58860.1"/>
    <property type="molecule type" value="Transcribed_RNA"/>
</dbReference>
<evidence type="ECO:0000313" key="1">
    <source>
        <dbReference type="EMBL" id="CEK58860.1"/>
    </source>
</evidence>
<dbReference type="AlphaFoldDB" id="A0A0B6YTN9"/>
<reference evidence="1" key="1">
    <citation type="submission" date="2014-12" db="EMBL/GenBank/DDBJ databases">
        <title>Insight into the proteome of Arion vulgaris.</title>
        <authorList>
            <person name="Aradska J."/>
            <person name="Bulat T."/>
            <person name="Smidak R."/>
            <person name="Sarate P."/>
            <person name="Gangsoo J."/>
            <person name="Sialana F."/>
            <person name="Bilban M."/>
            <person name="Lubec G."/>
        </authorList>
    </citation>
    <scope>NUCLEOTIDE SEQUENCE</scope>
    <source>
        <tissue evidence="1">Skin</tissue>
    </source>
</reference>
<organism evidence="1">
    <name type="scientific">Arion vulgaris</name>
    <dbReference type="NCBI Taxonomy" id="1028688"/>
    <lineage>
        <taxon>Eukaryota</taxon>
        <taxon>Metazoa</taxon>
        <taxon>Spiralia</taxon>
        <taxon>Lophotrochozoa</taxon>
        <taxon>Mollusca</taxon>
        <taxon>Gastropoda</taxon>
        <taxon>Heterobranchia</taxon>
        <taxon>Euthyneura</taxon>
        <taxon>Panpulmonata</taxon>
        <taxon>Eupulmonata</taxon>
        <taxon>Stylommatophora</taxon>
        <taxon>Helicina</taxon>
        <taxon>Arionoidea</taxon>
        <taxon>Arionidae</taxon>
        <taxon>Arion</taxon>
    </lineage>
</organism>
<sequence length="92" mass="10466">MIVGRQIRFRGNAKEIQRKGKVSSRMKAKEIQGYDDVRSRGKAKEIKEEDERVSFTHQVVVGQHFLCLPAESLSSFPLNLFHLPPRSLSPSS</sequence>
<proteinExistence type="predicted"/>
<name>A0A0B6YTN9_9EUPU</name>
<accession>A0A0B6YTN9</accession>